<dbReference type="InterPro" id="IPR022002">
    <property type="entry name" value="ChsH2_Znr"/>
</dbReference>
<dbReference type="AlphaFoldDB" id="A0A916RRW9"/>
<reference evidence="3" key="1">
    <citation type="journal article" date="2014" name="Int. J. Syst. Evol. Microbiol.">
        <title>Complete genome sequence of Corynebacterium casei LMG S-19264T (=DSM 44701T), isolated from a smear-ripened cheese.</title>
        <authorList>
            <consortium name="US DOE Joint Genome Institute (JGI-PGF)"/>
            <person name="Walter F."/>
            <person name="Albersmeier A."/>
            <person name="Kalinowski J."/>
            <person name="Ruckert C."/>
        </authorList>
    </citation>
    <scope>NUCLEOTIDE SEQUENCE</scope>
    <source>
        <strain evidence="3">CGMCC 1.15320</strain>
    </source>
</reference>
<feature type="domain" description="ChsH2 C-terminal OB-fold" evidence="1">
    <location>
        <begin position="53"/>
        <end position="113"/>
    </location>
</feature>
<organism evidence="3 4">
    <name type="scientific">Nitratireductor aestuarii</name>
    <dbReference type="NCBI Taxonomy" id="1735103"/>
    <lineage>
        <taxon>Bacteria</taxon>
        <taxon>Pseudomonadati</taxon>
        <taxon>Pseudomonadota</taxon>
        <taxon>Alphaproteobacteria</taxon>
        <taxon>Hyphomicrobiales</taxon>
        <taxon>Phyllobacteriaceae</taxon>
        <taxon>Nitratireductor</taxon>
    </lineage>
</organism>
<dbReference type="EMBL" id="BMIF01000005">
    <property type="protein sequence ID" value="GGA66495.1"/>
    <property type="molecule type" value="Genomic_DNA"/>
</dbReference>
<dbReference type="Pfam" id="PF01796">
    <property type="entry name" value="OB_ChsH2_C"/>
    <property type="match status" value="1"/>
</dbReference>
<sequence length="134" mass="15004">MASQPTHFSMFDEPFWESAQAGELRMQCCSACSTYRYPPGACCPNCLSIQAEWKAISGKGKVLSWTTIHRQYLEAYPAPYSVVVVQLDEGPILITHFDNEDVGKLKLDTKLTLSYATHPDGYRLPKFVLPEKAA</sequence>
<keyword evidence="4" id="KW-1185">Reference proteome</keyword>
<dbReference type="InterPro" id="IPR012340">
    <property type="entry name" value="NA-bd_OB-fold"/>
</dbReference>
<dbReference type="Proteomes" id="UP000636264">
    <property type="component" value="Unassembled WGS sequence"/>
</dbReference>
<dbReference type="PANTHER" id="PTHR34075">
    <property type="entry name" value="BLR3430 PROTEIN"/>
    <property type="match status" value="1"/>
</dbReference>
<evidence type="ECO:0000313" key="4">
    <source>
        <dbReference type="Proteomes" id="UP000636264"/>
    </source>
</evidence>
<evidence type="ECO:0000313" key="3">
    <source>
        <dbReference type="EMBL" id="GGA66495.1"/>
    </source>
</evidence>
<comment type="caution">
    <text evidence="3">The sequence shown here is derived from an EMBL/GenBank/DDBJ whole genome shotgun (WGS) entry which is preliminary data.</text>
</comment>
<dbReference type="InterPro" id="IPR002878">
    <property type="entry name" value="ChsH2_C"/>
</dbReference>
<reference evidence="3" key="2">
    <citation type="submission" date="2020-09" db="EMBL/GenBank/DDBJ databases">
        <authorList>
            <person name="Sun Q."/>
            <person name="Zhou Y."/>
        </authorList>
    </citation>
    <scope>NUCLEOTIDE SEQUENCE</scope>
    <source>
        <strain evidence="3">CGMCC 1.15320</strain>
    </source>
</reference>
<dbReference type="PANTHER" id="PTHR34075:SF5">
    <property type="entry name" value="BLR3430 PROTEIN"/>
    <property type="match status" value="1"/>
</dbReference>
<dbReference type="InterPro" id="IPR052513">
    <property type="entry name" value="Thioester_dehydratase-like"/>
</dbReference>
<gene>
    <name evidence="3" type="ORF">GCM10011385_20500</name>
</gene>
<dbReference type="RefSeq" id="WP_188720959.1">
    <property type="nucleotide sequence ID" value="NZ_BMIF01000005.1"/>
</dbReference>
<proteinExistence type="predicted"/>
<dbReference type="Gene3D" id="6.10.30.10">
    <property type="match status" value="1"/>
</dbReference>
<evidence type="ECO:0000259" key="1">
    <source>
        <dbReference type="Pfam" id="PF01796"/>
    </source>
</evidence>
<protein>
    <recommendedName>
        <fullName evidence="5">DNA-binding protein</fullName>
    </recommendedName>
</protein>
<evidence type="ECO:0000259" key="2">
    <source>
        <dbReference type="Pfam" id="PF12172"/>
    </source>
</evidence>
<accession>A0A916RRW9</accession>
<dbReference type="SUPFAM" id="SSF50249">
    <property type="entry name" value="Nucleic acid-binding proteins"/>
    <property type="match status" value="1"/>
</dbReference>
<evidence type="ECO:0008006" key="5">
    <source>
        <dbReference type="Google" id="ProtNLM"/>
    </source>
</evidence>
<dbReference type="Pfam" id="PF12172">
    <property type="entry name" value="zf-ChsH2"/>
    <property type="match status" value="1"/>
</dbReference>
<name>A0A916RRW9_9HYPH</name>
<feature type="domain" description="ChsH2 rubredoxin-like zinc ribbon" evidence="2">
    <location>
        <begin position="16"/>
        <end position="48"/>
    </location>
</feature>